<proteinExistence type="predicted"/>
<dbReference type="AlphaFoldDB" id="A0A0A1U379"/>
<name>A0A0A1U379_ENTIV</name>
<protein>
    <submittedName>
        <fullName evidence="1">Uncharacterized protein</fullName>
    </submittedName>
</protein>
<dbReference type="RefSeq" id="XP_004255250.1">
    <property type="nucleotide sequence ID" value="XM_004255202.1"/>
</dbReference>
<dbReference type="InterPro" id="IPR007268">
    <property type="entry name" value="Rad9/Ddc1"/>
</dbReference>
<reference evidence="1 2" key="1">
    <citation type="submission" date="2012-10" db="EMBL/GenBank/DDBJ databases">
        <authorList>
            <person name="Zafar N."/>
            <person name="Inman J."/>
            <person name="Hall N."/>
            <person name="Lorenzi H."/>
            <person name="Caler E."/>
        </authorList>
    </citation>
    <scope>NUCLEOTIDE SEQUENCE [LARGE SCALE GENOMIC DNA]</scope>
    <source>
        <strain evidence="1 2">IP1</strain>
    </source>
</reference>
<dbReference type="OrthoDB" id="26789at2759"/>
<keyword evidence="2" id="KW-1185">Reference proteome</keyword>
<sequence length="285" mass="32417">MSKVGESIRVIWKNDHFEMKTMTMKSSAYLEYLFRPTGFKEFVGPEDKDKLVYVNAKRLLSACSMVETAESVEIQLHPTNIIFDIKVNSNVQMARMVQLDEEEEPLDREPTFEQHALVKGNNEVFCAAFTSFPKDTEFIKILVNNNQVEFHSHNKTKKNEKKINAHVIVPVERFDVIKIPRPNDFGSVAQVSLHFSDYKHIMNLAKGLSTSPNLRIKTPSEEAYIDFTYFTFIAVRFTMAGLIEDEETSQTATSKSSEASKLRKYTDDDVVSSVSVSVVKSAVHS</sequence>
<dbReference type="VEuPathDB" id="AmoebaDB:EIN_230920"/>
<dbReference type="GO" id="GO:0000077">
    <property type="term" value="P:DNA damage checkpoint signaling"/>
    <property type="evidence" value="ECO:0007669"/>
    <property type="project" value="InterPro"/>
</dbReference>
<accession>A0A0A1U379</accession>
<dbReference type="GO" id="GO:0030896">
    <property type="term" value="C:checkpoint clamp complex"/>
    <property type="evidence" value="ECO:0007669"/>
    <property type="project" value="InterPro"/>
</dbReference>
<organism evidence="1 2">
    <name type="scientific">Entamoeba invadens IP1</name>
    <dbReference type="NCBI Taxonomy" id="370355"/>
    <lineage>
        <taxon>Eukaryota</taxon>
        <taxon>Amoebozoa</taxon>
        <taxon>Evosea</taxon>
        <taxon>Archamoebae</taxon>
        <taxon>Mastigamoebida</taxon>
        <taxon>Entamoebidae</taxon>
        <taxon>Entamoeba</taxon>
    </lineage>
</organism>
<gene>
    <name evidence="1" type="ORF">EIN_230920</name>
</gene>
<dbReference type="OMA" id="SIRVIWK"/>
<dbReference type="Pfam" id="PF04139">
    <property type="entry name" value="Rad9"/>
    <property type="match status" value="1"/>
</dbReference>
<dbReference type="Gene3D" id="3.70.10.10">
    <property type="match status" value="1"/>
</dbReference>
<dbReference type="Proteomes" id="UP000014680">
    <property type="component" value="Unassembled WGS sequence"/>
</dbReference>
<evidence type="ECO:0000313" key="1">
    <source>
        <dbReference type="EMBL" id="ELP88479.1"/>
    </source>
</evidence>
<dbReference type="KEGG" id="eiv:EIN_230920"/>
<dbReference type="GeneID" id="14887325"/>
<dbReference type="EMBL" id="KB206756">
    <property type="protein sequence ID" value="ELP88479.1"/>
    <property type="molecule type" value="Genomic_DNA"/>
</dbReference>
<evidence type="ECO:0000313" key="2">
    <source>
        <dbReference type="Proteomes" id="UP000014680"/>
    </source>
</evidence>